<dbReference type="EMBL" id="OU963866">
    <property type="protein sequence ID" value="CAH0389740.1"/>
    <property type="molecule type" value="Genomic_DNA"/>
</dbReference>
<name>A0A9P0AG02_BEMTA</name>
<feature type="chain" id="PRO_5040218372" evidence="2">
    <location>
        <begin position="22"/>
        <end position="221"/>
    </location>
</feature>
<dbReference type="KEGG" id="btab:109043495"/>
<sequence>MILNILNLSLVLGLIAVLISASDPGTSDETTATKPSERARRKSPKVQGLNTAVIETYLNALENFDIQSSDSFHDSCQTLTSSIKAVADCVQPKRSAQLTAPLFTFINMRRSIFPDIQYRVKHRDRPGSWRGRIDVMAQRKDGILFAFRLWDLEEAVKVLKKFEVKKAQDGWTYFKSFKWPVTHWVLATIDFKHRKGRVIRVNASYLLDTYDTSKAVNVVIE</sequence>
<dbReference type="Proteomes" id="UP001152759">
    <property type="component" value="Chromosome 5"/>
</dbReference>
<dbReference type="AlphaFoldDB" id="A0A9P0AG02"/>
<organism evidence="3 4">
    <name type="scientific">Bemisia tabaci</name>
    <name type="common">Sweetpotato whitefly</name>
    <name type="synonym">Aleurodes tabaci</name>
    <dbReference type="NCBI Taxonomy" id="7038"/>
    <lineage>
        <taxon>Eukaryota</taxon>
        <taxon>Metazoa</taxon>
        <taxon>Ecdysozoa</taxon>
        <taxon>Arthropoda</taxon>
        <taxon>Hexapoda</taxon>
        <taxon>Insecta</taxon>
        <taxon>Pterygota</taxon>
        <taxon>Neoptera</taxon>
        <taxon>Paraneoptera</taxon>
        <taxon>Hemiptera</taxon>
        <taxon>Sternorrhyncha</taxon>
        <taxon>Aleyrodoidea</taxon>
        <taxon>Aleyrodidae</taxon>
        <taxon>Aleyrodinae</taxon>
        <taxon>Bemisia</taxon>
    </lineage>
</organism>
<accession>A0A9P0AG02</accession>
<feature type="compositionally biased region" description="Polar residues" evidence="1">
    <location>
        <begin position="24"/>
        <end position="34"/>
    </location>
</feature>
<gene>
    <name evidence="3" type="ORF">BEMITA_LOCUS8538</name>
</gene>
<protein>
    <submittedName>
        <fullName evidence="3">Uncharacterized protein</fullName>
    </submittedName>
</protein>
<evidence type="ECO:0000256" key="1">
    <source>
        <dbReference type="SAM" id="MobiDB-lite"/>
    </source>
</evidence>
<evidence type="ECO:0000313" key="4">
    <source>
        <dbReference type="Proteomes" id="UP001152759"/>
    </source>
</evidence>
<feature type="signal peptide" evidence="2">
    <location>
        <begin position="1"/>
        <end position="21"/>
    </location>
</feature>
<proteinExistence type="predicted"/>
<keyword evidence="4" id="KW-1185">Reference proteome</keyword>
<evidence type="ECO:0000256" key="2">
    <source>
        <dbReference type="SAM" id="SignalP"/>
    </source>
</evidence>
<reference evidence="3" key="1">
    <citation type="submission" date="2021-12" db="EMBL/GenBank/DDBJ databases">
        <authorList>
            <person name="King R."/>
        </authorList>
    </citation>
    <scope>NUCLEOTIDE SEQUENCE</scope>
</reference>
<feature type="region of interest" description="Disordered" evidence="1">
    <location>
        <begin position="24"/>
        <end position="46"/>
    </location>
</feature>
<evidence type="ECO:0000313" key="3">
    <source>
        <dbReference type="EMBL" id="CAH0389740.1"/>
    </source>
</evidence>
<keyword evidence="2" id="KW-0732">Signal</keyword>